<evidence type="ECO:0000256" key="11">
    <source>
        <dbReference type="ARBA" id="ARBA00022679"/>
    </source>
</evidence>
<dbReference type="NCBIfam" id="TIGR00070">
    <property type="entry name" value="hisG"/>
    <property type="match status" value="1"/>
</dbReference>
<evidence type="ECO:0000256" key="1">
    <source>
        <dbReference type="ARBA" id="ARBA00000915"/>
    </source>
</evidence>
<evidence type="ECO:0000256" key="7">
    <source>
        <dbReference type="ARBA" id="ARBA00020998"/>
    </source>
</evidence>
<dbReference type="InterPro" id="IPR018198">
    <property type="entry name" value="ATP_PRibTrfase_CS"/>
</dbReference>
<dbReference type="FunFam" id="3.40.190.10:FF:000011">
    <property type="entry name" value="ATP phosphoribosyltransferase"/>
    <property type="match status" value="1"/>
</dbReference>
<dbReference type="GO" id="GO:0000105">
    <property type="term" value="P:L-histidine biosynthetic process"/>
    <property type="evidence" value="ECO:0007669"/>
    <property type="project" value="UniProtKB-UniRule"/>
</dbReference>
<keyword evidence="9 16" id="KW-0028">Amino-acid biosynthesis</keyword>
<name>A0A4R6TVK9_9GAMM</name>
<comment type="subunit">
    <text evidence="5 16">Heteromultimer composed of HisG and HisZ subunits.</text>
</comment>
<dbReference type="GO" id="GO:0005737">
    <property type="term" value="C:cytoplasm"/>
    <property type="evidence" value="ECO:0007669"/>
    <property type="project" value="UniProtKB-SubCell"/>
</dbReference>
<dbReference type="Gene3D" id="3.40.190.10">
    <property type="entry name" value="Periplasmic binding protein-like II"/>
    <property type="match status" value="2"/>
</dbReference>
<reference evidence="18 19" key="1">
    <citation type="submission" date="2019-03" db="EMBL/GenBank/DDBJ databases">
        <title>Genomic Encyclopedia of Type Strains, Phase IV (KMG-IV): sequencing the most valuable type-strain genomes for metagenomic binning, comparative biology and taxonomic classification.</title>
        <authorList>
            <person name="Goeker M."/>
        </authorList>
    </citation>
    <scope>NUCLEOTIDE SEQUENCE [LARGE SCALE GENOMIC DNA]</scope>
    <source>
        <strain evidence="18 19">DSM 28679</strain>
    </source>
</reference>
<evidence type="ECO:0000256" key="10">
    <source>
        <dbReference type="ARBA" id="ARBA00022676"/>
    </source>
</evidence>
<proteinExistence type="inferred from homology"/>
<evidence type="ECO:0000256" key="3">
    <source>
        <dbReference type="ARBA" id="ARBA00004667"/>
    </source>
</evidence>
<dbReference type="Pfam" id="PF01634">
    <property type="entry name" value="HisG"/>
    <property type="match status" value="1"/>
</dbReference>
<evidence type="ECO:0000256" key="6">
    <source>
        <dbReference type="ARBA" id="ARBA00011946"/>
    </source>
</evidence>
<evidence type="ECO:0000256" key="15">
    <source>
        <dbReference type="ARBA" id="ARBA00024861"/>
    </source>
</evidence>
<feature type="domain" description="ATP phosphoribosyltransferase catalytic" evidence="17">
    <location>
        <begin position="51"/>
        <end position="202"/>
    </location>
</feature>
<comment type="pathway">
    <text evidence="3 16">Amino-acid biosynthesis; L-histidine biosynthesis; L-histidine from 5-phospho-alpha-D-ribose 1-diphosphate: step 1/9.</text>
</comment>
<dbReference type="Proteomes" id="UP000294575">
    <property type="component" value="Unassembled WGS sequence"/>
</dbReference>
<evidence type="ECO:0000313" key="18">
    <source>
        <dbReference type="EMBL" id="TDQ36283.1"/>
    </source>
</evidence>
<evidence type="ECO:0000256" key="2">
    <source>
        <dbReference type="ARBA" id="ARBA00004496"/>
    </source>
</evidence>
<evidence type="ECO:0000256" key="12">
    <source>
        <dbReference type="ARBA" id="ARBA00022741"/>
    </source>
</evidence>
<protein>
    <recommendedName>
        <fullName evidence="7 16">ATP phosphoribosyltransferase</fullName>
        <shortName evidence="16">ATP-PRT</shortName>
        <shortName evidence="16">ATP-PRTase</shortName>
        <ecNumber evidence="6 16">2.4.2.17</ecNumber>
    </recommendedName>
</protein>
<evidence type="ECO:0000256" key="5">
    <source>
        <dbReference type="ARBA" id="ARBA00011496"/>
    </source>
</evidence>
<comment type="function">
    <text evidence="15 16">Catalyzes the condensation of ATP and 5-phosphoribose 1-diphosphate to form N'-(5'-phosphoribosyl)-ATP (PR-ATP). Has a crucial role in the pathway because the rate of histidine biosynthesis seems to be controlled primarily by regulation of HisG enzymatic activity.</text>
</comment>
<keyword evidence="10 16" id="KW-0328">Glycosyltransferase</keyword>
<dbReference type="SUPFAM" id="SSF53850">
    <property type="entry name" value="Periplasmic binding protein-like II"/>
    <property type="match status" value="1"/>
</dbReference>
<dbReference type="RefSeq" id="WP_101497895.1">
    <property type="nucleotide sequence ID" value="NZ_LNJZ01000009.1"/>
</dbReference>
<evidence type="ECO:0000313" key="19">
    <source>
        <dbReference type="Proteomes" id="UP000294575"/>
    </source>
</evidence>
<evidence type="ECO:0000256" key="14">
    <source>
        <dbReference type="ARBA" id="ARBA00023102"/>
    </source>
</evidence>
<evidence type="ECO:0000256" key="8">
    <source>
        <dbReference type="ARBA" id="ARBA00022490"/>
    </source>
</evidence>
<evidence type="ECO:0000256" key="13">
    <source>
        <dbReference type="ARBA" id="ARBA00022840"/>
    </source>
</evidence>
<dbReference type="PANTHER" id="PTHR21403:SF8">
    <property type="entry name" value="ATP PHOSPHORIBOSYLTRANSFERASE"/>
    <property type="match status" value="1"/>
</dbReference>
<evidence type="ECO:0000256" key="16">
    <source>
        <dbReference type="HAMAP-Rule" id="MF_01018"/>
    </source>
</evidence>
<keyword evidence="8 16" id="KW-0963">Cytoplasm</keyword>
<keyword evidence="14 16" id="KW-0368">Histidine biosynthesis</keyword>
<dbReference type="CDD" id="cd13595">
    <property type="entry name" value="PBP2_HisGs"/>
    <property type="match status" value="1"/>
</dbReference>
<keyword evidence="12 16" id="KW-0547">Nucleotide-binding</keyword>
<gene>
    <name evidence="16" type="primary">hisG</name>
    <name evidence="18" type="ORF">DFQ45_1135</name>
</gene>
<dbReference type="EC" id="2.4.2.17" evidence="6 16"/>
<dbReference type="InterPro" id="IPR001348">
    <property type="entry name" value="ATP_PRibTrfase_HisG"/>
</dbReference>
<dbReference type="HAMAP" id="MF_01018">
    <property type="entry name" value="HisG_Short"/>
    <property type="match status" value="1"/>
</dbReference>
<comment type="similarity">
    <text evidence="4 16">Belongs to the ATP phosphoribosyltransferase family. Short subfamily.</text>
</comment>
<comment type="subcellular location">
    <subcellularLocation>
        <location evidence="2 16">Cytoplasm</location>
    </subcellularLocation>
</comment>
<accession>A0A4R6TVK9</accession>
<comment type="caution">
    <text evidence="18">The sequence shown here is derived from an EMBL/GenBank/DDBJ whole genome shotgun (WGS) entry which is preliminary data.</text>
</comment>
<dbReference type="InterPro" id="IPR024893">
    <property type="entry name" value="ATP_PRibTrfase_HisG_short"/>
</dbReference>
<dbReference type="GO" id="GO:0003879">
    <property type="term" value="F:ATP phosphoribosyltransferase activity"/>
    <property type="evidence" value="ECO:0007669"/>
    <property type="project" value="UniProtKB-UniRule"/>
</dbReference>
<organism evidence="18 19">
    <name type="scientific">Thiopseudomonas denitrificans</name>
    <dbReference type="NCBI Taxonomy" id="1501432"/>
    <lineage>
        <taxon>Bacteria</taxon>
        <taxon>Pseudomonadati</taxon>
        <taxon>Pseudomonadota</taxon>
        <taxon>Gammaproteobacteria</taxon>
        <taxon>Pseudomonadales</taxon>
        <taxon>Pseudomonadaceae</taxon>
        <taxon>Thiopseudomonas</taxon>
    </lineage>
</organism>
<dbReference type="PROSITE" id="PS01316">
    <property type="entry name" value="ATP_P_PHORIBOSYLTR"/>
    <property type="match status" value="1"/>
</dbReference>
<dbReference type="PANTHER" id="PTHR21403">
    <property type="entry name" value="ATP PHOSPHORIBOSYLTRANSFERASE ATP-PRTASE"/>
    <property type="match status" value="1"/>
</dbReference>
<comment type="catalytic activity">
    <reaction evidence="1 16">
        <text>1-(5-phospho-beta-D-ribosyl)-ATP + diphosphate = 5-phospho-alpha-D-ribose 1-diphosphate + ATP</text>
        <dbReference type="Rhea" id="RHEA:18473"/>
        <dbReference type="ChEBI" id="CHEBI:30616"/>
        <dbReference type="ChEBI" id="CHEBI:33019"/>
        <dbReference type="ChEBI" id="CHEBI:58017"/>
        <dbReference type="ChEBI" id="CHEBI:73183"/>
        <dbReference type="EC" id="2.4.2.17"/>
    </reaction>
</comment>
<dbReference type="OrthoDB" id="9801867at2"/>
<evidence type="ECO:0000259" key="17">
    <source>
        <dbReference type="Pfam" id="PF01634"/>
    </source>
</evidence>
<dbReference type="EMBL" id="SNYK01000013">
    <property type="protein sequence ID" value="TDQ36283.1"/>
    <property type="molecule type" value="Genomic_DNA"/>
</dbReference>
<comment type="domain">
    <text evidence="16">Lacks the C-terminal regulatory region which is replaced by HisZ.</text>
</comment>
<evidence type="ECO:0000256" key="4">
    <source>
        <dbReference type="ARBA" id="ARBA00009489"/>
    </source>
</evidence>
<dbReference type="GO" id="GO:0005524">
    <property type="term" value="F:ATP binding"/>
    <property type="evidence" value="ECO:0007669"/>
    <property type="project" value="UniProtKB-KW"/>
</dbReference>
<sequence length="210" mass="22772">MLTIALSKGRILDDTLPLLARAGIVPLEDPGKSRKLIIPTTRDDVRLLIVRATDVPTYVEQGAADIGVAGKDVLMEYGSQSLYEPLDLKIAKCKLMTAGAVGVPEPVGRLRVATKFVNVAKRYYAEQGRQVEVIKLYGSMELAPLVGLADKIIDVVDTGNTLRANGLEPQELIAHISSRLVVNPASMKTKHAQIRALMDVMEQAVAEDVM</sequence>
<evidence type="ECO:0000256" key="9">
    <source>
        <dbReference type="ARBA" id="ARBA00022605"/>
    </source>
</evidence>
<dbReference type="FunFam" id="3.40.190.10:FF:000008">
    <property type="entry name" value="ATP phosphoribosyltransferase"/>
    <property type="match status" value="1"/>
</dbReference>
<dbReference type="UniPathway" id="UPA00031">
    <property type="reaction ID" value="UER00006"/>
</dbReference>
<dbReference type="AlphaFoldDB" id="A0A4R6TVK9"/>
<keyword evidence="13 16" id="KW-0067">ATP-binding</keyword>
<keyword evidence="11 16" id="KW-0808">Transferase</keyword>
<dbReference type="InterPro" id="IPR013820">
    <property type="entry name" value="ATP_PRibTrfase_cat"/>
</dbReference>
<keyword evidence="19" id="KW-1185">Reference proteome</keyword>